<dbReference type="EMBL" id="ML120916">
    <property type="protein sequence ID" value="RPA88498.1"/>
    <property type="molecule type" value="Genomic_DNA"/>
</dbReference>
<evidence type="ECO:0000313" key="2">
    <source>
        <dbReference type="EMBL" id="RPA99781.1"/>
    </source>
</evidence>
<dbReference type="EMBL" id="ML120385">
    <property type="protein sequence ID" value="RPA99781.1"/>
    <property type="molecule type" value="Genomic_DNA"/>
</dbReference>
<dbReference type="Proteomes" id="UP000276215">
    <property type="component" value="Unassembled WGS sequence"/>
</dbReference>
<evidence type="ECO:0000313" key="1">
    <source>
        <dbReference type="EMBL" id="RPA88498.1"/>
    </source>
</evidence>
<protein>
    <submittedName>
        <fullName evidence="1">Uncharacterized protein</fullName>
    </submittedName>
</protein>
<proteinExistence type="predicted"/>
<accession>A0A3N4IUQ8</accession>
<evidence type="ECO:0000313" key="3">
    <source>
        <dbReference type="Proteomes" id="UP000276215"/>
    </source>
</evidence>
<organism evidence="1 3">
    <name type="scientific">Choiromyces venosus 120613-1</name>
    <dbReference type="NCBI Taxonomy" id="1336337"/>
    <lineage>
        <taxon>Eukaryota</taxon>
        <taxon>Fungi</taxon>
        <taxon>Dikarya</taxon>
        <taxon>Ascomycota</taxon>
        <taxon>Pezizomycotina</taxon>
        <taxon>Pezizomycetes</taxon>
        <taxon>Pezizales</taxon>
        <taxon>Tuberaceae</taxon>
        <taxon>Choiromyces</taxon>
    </lineage>
</organism>
<name>A0A3N4IUQ8_9PEZI</name>
<keyword evidence="3" id="KW-1185">Reference proteome</keyword>
<gene>
    <name evidence="2" type="ORF">L873DRAFT_1806303</name>
    <name evidence="1" type="ORF">L873DRAFT_1824441</name>
</gene>
<dbReference type="AlphaFoldDB" id="A0A3N4IUQ8"/>
<sequence length="60" mass="6925">MLTPTIPYHTISKDLKLLSQQNIYPYYAKTPACSQTQNYSDLTMTVRNWLGSKLGFNRVL</sequence>
<reference evidence="1 3" key="1">
    <citation type="journal article" date="2018" name="Nat. Ecol. Evol.">
        <title>Pezizomycetes genomes reveal the molecular basis of ectomycorrhizal truffle lifestyle.</title>
        <authorList>
            <person name="Murat C."/>
            <person name="Payen T."/>
            <person name="Noel B."/>
            <person name="Kuo A."/>
            <person name="Morin E."/>
            <person name="Chen J."/>
            <person name="Kohler A."/>
            <person name="Krizsan K."/>
            <person name="Balestrini R."/>
            <person name="Da Silva C."/>
            <person name="Montanini B."/>
            <person name="Hainaut M."/>
            <person name="Levati E."/>
            <person name="Barry K.W."/>
            <person name="Belfiori B."/>
            <person name="Cichocki N."/>
            <person name="Clum A."/>
            <person name="Dockter R.B."/>
            <person name="Fauchery L."/>
            <person name="Guy J."/>
            <person name="Iotti M."/>
            <person name="Le Tacon F."/>
            <person name="Lindquist E.A."/>
            <person name="Lipzen A."/>
            <person name="Malagnac F."/>
            <person name="Mello A."/>
            <person name="Molinier V."/>
            <person name="Miyauchi S."/>
            <person name="Poulain J."/>
            <person name="Riccioni C."/>
            <person name="Rubini A."/>
            <person name="Sitrit Y."/>
            <person name="Splivallo R."/>
            <person name="Traeger S."/>
            <person name="Wang M."/>
            <person name="Zifcakova L."/>
            <person name="Wipf D."/>
            <person name="Zambonelli A."/>
            <person name="Paolocci F."/>
            <person name="Nowrousian M."/>
            <person name="Ottonello S."/>
            <person name="Baldrian P."/>
            <person name="Spatafora J.W."/>
            <person name="Henrissat B."/>
            <person name="Nagy L.G."/>
            <person name="Aury J.M."/>
            <person name="Wincker P."/>
            <person name="Grigoriev I.V."/>
            <person name="Bonfante P."/>
            <person name="Martin F.M."/>
        </authorList>
    </citation>
    <scope>NUCLEOTIDE SEQUENCE [LARGE SCALE GENOMIC DNA]</scope>
    <source>
        <strain evidence="1 3">120613-1</strain>
    </source>
</reference>